<feature type="compositionally biased region" description="Basic and acidic residues" evidence="1">
    <location>
        <begin position="91"/>
        <end position="130"/>
    </location>
</feature>
<name>A0A1M6V449_XYLRU</name>
<dbReference type="AlphaFoldDB" id="A0A1M6V449"/>
<protein>
    <recommendedName>
        <fullName evidence="5">DUF4890 domain-containing protein</fullName>
    </recommendedName>
</protein>
<gene>
    <name evidence="3" type="ORF">SAMN05216463_111109</name>
</gene>
<feature type="region of interest" description="Disordered" evidence="1">
    <location>
        <begin position="18"/>
        <end position="162"/>
    </location>
</feature>
<dbReference type="EMBL" id="FRBD01000011">
    <property type="protein sequence ID" value="SHK76086.1"/>
    <property type="molecule type" value="Genomic_DNA"/>
</dbReference>
<proteinExistence type="predicted"/>
<evidence type="ECO:0008006" key="5">
    <source>
        <dbReference type="Google" id="ProtNLM"/>
    </source>
</evidence>
<evidence type="ECO:0000256" key="2">
    <source>
        <dbReference type="SAM" id="SignalP"/>
    </source>
</evidence>
<accession>A0A1M6V449</accession>
<reference evidence="3 4" key="1">
    <citation type="submission" date="2016-11" db="EMBL/GenBank/DDBJ databases">
        <authorList>
            <person name="Jaros S."/>
            <person name="Januszkiewicz K."/>
            <person name="Wedrychowicz H."/>
        </authorList>
    </citation>
    <scope>NUCLEOTIDE SEQUENCE [LARGE SCALE GENOMIC DNA]</scope>
    <source>
        <strain evidence="3 4">KHT3</strain>
    </source>
</reference>
<feature type="chain" id="PRO_5012025555" description="DUF4890 domain-containing protein" evidence="2">
    <location>
        <begin position="21"/>
        <end position="162"/>
    </location>
</feature>
<dbReference type="InterPro" id="IPR032612">
    <property type="entry name" value="DUF4890"/>
</dbReference>
<evidence type="ECO:0000313" key="3">
    <source>
        <dbReference type="EMBL" id="SHK76086.1"/>
    </source>
</evidence>
<evidence type="ECO:0000256" key="1">
    <source>
        <dbReference type="SAM" id="MobiDB-lite"/>
    </source>
</evidence>
<evidence type="ECO:0000313" key="4">
    <source>
        <dbReference type="Proteomes" id="UP000184130"/>
    </source>
</evidence>
<dbReference type="OrthoDB" id="1070285at2"/>
<dbReference type="Proteomes" id="UP000184130">
    <property type="component" value="Unassembled WGS sequence"/>
</dbReference>
<keyword evidence="2" id="KW-0732">Signal</keyword>
<feature type="compositionally biased region" description="Basic and acidic residues" evidence="1">
    <location>
        <begin position="153"/>
        <end position="162"/>
    </location>
</feature>
<feature type="compositionally biased region" description="Basic and acidic residues" evidence="1">
    <location>
        <begin position="23"/>
        <end position="57"/>
    </location>
</feature>
<dbReference type="RefSeq" id="WP_073208366.1">
    <property type="nucleotide sequence ID" value="NZ_FRBD01000011.1"/>
</dbReference>
<organism evidence="3 4">
    <name type="scientific">Xylanibacter ruminicola</name>
    <name type="common">Prevotella ruminicola</name>
    <dbReference type="NCBI Taxonomy" id="839"/>
    <lineage>
        <taxon>Bacteria</taxon>
        <taxon>Pseudomonadati</taxon>
        <taxon>Bacteroidota</taxon>
        <taxon>Bacteroidia</taxon>
        <taxon>Bacteroidales</taxon>
        <taxon>Prevotellaceae</taxon>
        <taxon>Xylanibacter</taxon>
    </lineage>
</organism>
<dbReference type="Pfam" id="PF16231">
    <property type="entry name" value="DUF4890"/>
    <property type="match status" value="1"/>
</dbReference>
<feature type="signal peptide" evidence="2">
    <location>
        <begin position="1"/>
        <end position="20"/>
    </location>
</feature>
<sequence length="162" mass="18939">MKKMIVTMMAAMLVSTAAMAQDAKNEQRPPRKFDKTEMIKHRTDETVSRYKLSDKQAKQLLELNTKYADKMGPRGPHHHGRPGAGRPPMPPKDEKGQRPEPPKDDSKMKEHRKEMEATMKAYDDEIKKIMTADQYKSYQADQKKMREKRRGPRHFDETQKNK</sequence>